<feature type="region of interest" description="Disordered" evidence="1">
    <location>
        <begin position="1"/>
        <end position="24"/>
    </location>
</feature>
<proteinExistence type="predicted"/>
<name>A0A1E5PXK3_9ACTN</name>
<evidence type="ECO:0000313" key="2">
    <source>
        <dbReference type="EMBL" id="OEJ34324.1"/>
    </source>
</evidence>
<evidence type="ECO:0000256" key="1">
    <source>
        <dbReference type="SAM" id="MobiDB-lite"/>
    </source>
</evidence>
<keyword evidence="3" id="KW-1185">Reference proteome</keyword>
<gene>
    <name evidence="2" type="ORF">BGK67_25955</name>
</gene>
<dbReference type="EMBL" id="MEHK01000001">
    <property type="protein sequence ID" value="OEJ34324.1"/>
    <property type="molecule type" value="Genomic_DNA"/>
</dbReference>
<comment type="caution">
    <text evidence="2">The sequence shown here is derived from an EMBL/GenBank/DDBJ whole genome shotgun (WGS) entry which is preliminary data.</text>
</comment>
<protein>
    <submittedName>
        <fullName evidence="2">Uncharacterized protein</fullName>
    </submittedName>
</protein>
<evidence type="ECO:0000313" key="3">
    <source>
        <dbReference type="Proteomes" id="UP000095705"/>
    </source>
</evidence>
<dbReference type="AlphaFoldDB" id="A0A1E5PXK3"/>
<reference evidence="2 3" key="1">
    <citation type="submission" date="2016-08" db="EMBL/GenBank/DDBJ databases">
        <title>The complete genome of Streptomyces subrutilus 10-1-1.</title>
        <authorList>
            <person name="Chen X."/>
        </authorList>
    </citation>
    <scope>NUCLEOTIDE SEQUENCE [LARGE SCALE GENOMIC DNA]</scope>
    <source>
        <strain evidence="2 3">10-1-1</strain>
    </source>
</reference>
<dbReference type="STRING" id="36818.BGK67_25955"/>
<feature type="compositionally biased region" description="Polar residues" evidence="1">
    <location>
        <begin position="107"/>
        <end position="121"/>
    </location>
</feature>
<sequence length="173" mass="17590">MTVTSRAARRSSRPPPVSRTSPGTAVFAEPTRAALTCCEVHSGWRCLTMAAAPATCGVAMEVPDMPWYAYTPRPPAAAAEIPTPGAAISGLRVCWRPAGPRLEKTAVASSRSTAPTVSTLGAQPGEETPTSGLFPGAPSLGCAADGPTAVTARTAAVAAPSVVRDIGRIALPR</sequence>
<organism evidence="2 3">
    <name type="scientific">Streptomyces subrutilus</name>
    <dbReference type="NCBI Taxonomy" id="36818"/>
    <lineage>
        <taxon>Bacteria</taxon>
        <taxon>Bacillati</taxon>
        <taxon>Actinomycetota</taxon>
        <taxon>Actinomycetes</taxon>
        <taxon>Kitasatosporales</taxon>
        <taxon>Streptomycetaceae</taxon>
        <taxon>Streptomyces</taxon>
    </lineage>
</organism>
<accession>A0A1E5PXK3</accession>
<feature type="region of interest" description="Disordered" evidence="1">
    <location>
        <begin position="105"/>
        <end position="138"/>
    </location>
</feature>
<dbReference type="Proteomes" id="UP000095705">
    <property type="component" value="Unassembled WGS sequence"/>
</dbReference>